<reference evidence="1" key="2">
    <citation type="journal article" date="2022" name="New Phytol.">
        <title>Evolutionary transition to the ectomycorrhizal habit in the genomes of a hyperdiverse lineage of mushroom-forming fungi.</title>
        <authorList>
            <person name="Looney B."/>
            <person name="Miyauchi S."/>
            <person name="Morin E."/>
            <person name="Drula E."/>
            <person name="Courty P.E."/>
            <person name="Kohler A."/>
            <person name="Kuo A."/>
            <person name="LaButti K."/>
            <person name="Pangilinan J."/>
            <person name="Lipzen A."/>
            <person name="Riley R."/>
            <person name="Andreopoulos W."/>
            <person name="He G."/>
            <person name="Johnson J."/>
            <person name="Nolan M."/>
            <person name="Tritt A."/>
            <person name="Barry K.W."/>
            <person name="Grigoriev I.V."/>
            <person name="Nagy L.G."/>
            <person name="Hibbett D."/>
            <person name="Henrissat B."/>
            <person name="Matheny P.B."/>
            <person name="Labbe J."/>
            <person name="Martin F.M."/>
        </authorList>
    </citation>
    <scope>NUCLEOTIDE SEQUENCE</scope>
    <source>
        <strain evidence="1">FP105234-sp</strain>
    </source>
</reference>
<comment type="caution">
    <text evidence="1">The sequence shown here is derived from an EMBL/GenBank/DDBJ whole genome shotgun (WGS) entry which is preliminary data.</text>
</comment>
<name>A0ACB8RMB0_9AGAM</name>
<protein>
    <submittedName>
        <fullName evidence="1">Clavaminate synthase-like protein</fullName>
    </submittedName>
</protein>
<reference evidence="1" key="1">
    <citation type="submission" date="2021-02" db="EMBL/GenBank/DDBJ databases">
        <authorList>
            <consortium name="DOE Joint Genome Institute"/>
            <person name="Ahrendt S."/>
            <person name="Looney B.P."/>
            <person name="Miyauchi S."/>
            <person name="Morin E."/>
            <person name="Drula E."/>
            <person name="Courty P.E."/>
            <person name="Chicoki N."/>
            <person name="Fauchery L."/>
            <person name="Kohler A."/>
            <person name="Kuo A."/>
            <person name="Labutti K."/>
            <person name="Pangilinan J."/>
            <person name="Lipzen A."/>
            <person name="Riley R."/>
            <person name="Andreopoulos W."/>
            <person name="He G."/>
            <person name="Johnson J."/>
            <person name="Barry K.W."/>
            <person name="Grigoriev I.V."/>
            <person name="Nagy L."/>
            <person name="Hibbett D."/>
            <person name="Henrissat B."/>
            <person name="Matheny P.B."/>
            <person name="Labbe J."/>
            <person name="Martin F."/>
        </authorList>
    </citation>
    <scope>NUCLEOTIDE SEQUENCE</scope>
    <source>
        <strain evidence="1">FP105234-sp</strain>
    </source>
</reference>
<keyword evidence="2" id="KW-1185">Reference proteome</keyword>
<accession>A0ACB8RMB0</accession>
<evidence type="ECO:0000313" key="1">
    <source>
        <dbReference type="EMBL" id="KAI0045304.1"/>
    </source>
</evidence>
<sequence>MPPGSEDRRPLLEWISAEYHGMNGGHYETLNSSPSAVEFSRICHISRPVLVKGYSVPTDQRWSDSYLSTAMSDRPVSVAVTPNGYADAVTAGPHGKKYFAEPHIQQMTMSSLLARLNGIHEDQEKRDEAYYLQSQNGNLFSSAFFDEHSGEVDLSEFMPLREDVPSEISWCSEALGRHPDAVNLWIGNNRSVTSIHSDSYENIYHVVRGRKVFTLLPPTEGWCLEERLYPHATYVRSDPDAPLALSPSPDVAPVRWSSIQHPDRRGALPSQAHPISITVSAGETLYLPAGWWHHVKQSSEITIALNWWYDIEPRGMAWVWLNLLRGGDDVPPGNVEKDDDQTM</sequence>
<organism evidence="1 2">
    <name type="scientific">Auriscalpium vulgare</name>
    <dbReference type="NCBI Taxonomy" id="40419"/>
    <lineage>
        <taxon>Eukaryota</taxon>
        <taxon>Fungi</taxon>
        <taxon>Dikarya</taxon>
        <taxon>Basidiomycota</taxon>
        <taxon>Agaricomycotina</taxon>
        <taxon>Agaricomycetes</taxon>
        <taxon>Russulales</taxon>
        <taxon>Auriscalpiaceae</taxon>
        <taxon>Auriscalpium</taxon>
    </lineage>
</organism>
<evidence type="ECO:0000313" key="2">
    <source>
        <dbReference type="Proteomes" id="UP000814033"/>
    </source>
</evidence>
<dbReference type="EMBL" id="MU275955">
    <property type="protein sequence ID" value="KAI0045304.1"/>
    <property type="molecule type" value="Genomic_DNA"/>
</dbReference>
<proteinExistence type="predicted"/>
<gene>
    <name evidence="1" type="ORF">FA95DRAFT_1561256</name>
</gene>
<dbReference type="Proteomes" id="UP000814033">
    <property type="component" value="Unassembled WGS sequence"/>
</dbReference>